<dbReference type="AlphaFoldDB" id="A0AAD7R5S5"/>
<feature type="compositionally biased region" description="Basic and acidic residues" evidence="1">
    <location>
        <begin position="8"/>
        <end position="17"/>
    </location>
</feature>
<reference evidence="2" key="1">
    <citation type="journal article" date="2023" name="Science">
        <title>Genome structures resolve the early diversification of teleost fishes.</title>
        <authorList>
            <person name="Parey E."/>
            <person name="Louis A."/>
            <person name="Montfort J."/>
            <person name="Bouchez O."/>
            <person name="Roques C."/>
            <person name="Iampietro C."/>
            <person name="Lluch J."/>
            <person name="Castinel A."/>
            <person name="Donnadieu C."/>
            <person name="Desvignes T."/>
            <person name="Floi Bucao C."/>
            <person name="Jouanno E."/>
            <person name="Wen M."/>
            <person name="Mejri S."/>
            <person name="Dirks R."/>
            <person name="Jansen H."/>
            <person name="Henkel C."/>
            <person name="Chen W.J."/>
            <person name="Zahm M."/>
            <person name="Cabau C."/>
            <person name="Klopp C."/>
            <person name="Thompson A.W."/>
            <person name="Robinson-Rechavi M."/>
            <person name="Braasch I."/>
            <person name="Lecointre G."/>
            <person name="Bobe J."/>
            <person name="Postlethwait J.H."/>
            <person name="Berthelot C."/>
            <person name="Roest Crollius H."/>
            <person name="Guiguen Y."/>
        </authorList>
    </citation>
    <scope>NUCLEOTIDE SEQUENCE</scope>
    <source>
        <strain evidence="2">NC1722</strain>
    </source>
</reference>
<sequence length="70" mass="7333">MSGPNPEHLIEETRRVCEGVAPPPGGAGVSVRGGFERQPRPPPRSAGHLSDSSGAPVPRDEALWSRPLLG</sequence>
<organism evidence="2 3">
    <name type="scientific">Aldrovandia affinis</name>
    <dbReference type="NCBI Taxonomy" id="143900"/>
    <lineage>
        <taxon>Eukaryota</taxon>
        <taxon>Metazoa</taxon>
        <taxon>Chordata</taxon>
        <taxon>Craniata</taxon>
        <taxon>Vertebrata</taxon>
        <taxon>Euteleostomi</taxon>
        <taxon>Actinopterygii</taxon>
        <taxon>Neopterygii</taxon>
        <taxon>Teleostei</taxon>
        <taxon>Notacanthiformes</taxon>
        <taxon>Halosauridae</taxon>
        <taxon>Aldrovandia</taxon>
    </lineage>
</organism>
<evidence type="ECO:0000256" key="1">
    <source>
        <dbReference type="SAM" id="MobiDB-lite"/>
    </source>
</evidence>
<protein>
    <submittedName>
        <fullName evidence="2">Uncharacterized protein</fullName>
    </submittedName>
</protein>
<keyword evidence="3" id="KW-1185">Reference proteome</keyword>
<evidence type="ECO:0000313" key="2">
    <source>
        <dbReference type="EMBL" id="KAJ8366539.1"/>
    </source>
</evidence>
<comment type="caution">
    <text evidence="2">The sequence shown here is derived from an EMBL/GenBank/DDBJ whole genome shotgun (WGS) entry which is preliminary data.</text>
</comment>
<evidence type="ECO:0000313" key="3">
    <source>
        <dbReference type="Proteomes" id="UP001221898"/>
    </source>
</evidence>
<dbReference type="Proteomes" id="UP001221898">
    <property type="component" value="Unassembled WGS sequence"/>
</dbReference>
<dbReference type="EMBL" id="JAINUG010000577">
    <property type="protein sequence ID" value="KAJ8366539.1"/>
    <property type="molecule type" value="Genomic_DNA"/>
</dbReference>
<feature type="region of interest" description="Disordered" evidence="1">
    <location>
        <begin position="1"/>
        <end position="70"/>
    </location>
</feature>
<gene>
    <name evidence="2" type="ORF">AAFF_G00350800</name>
</gene>
<proteinExistence type="predicted"/>
<accession>A0AAD7R5S5</accession>
<name>A0AAD7R5S5_9TELE</name>